<reference evidence="3 4" key="1">
    <citation type="submission" date="2018-11" db="EMBL/GenBank/DDBJ databases">
        <title>Genome assembly of Steccherinum ochraceum LE-BIN_3174, the white-rot fungus of the Steccherinaceae family (The Residual Polyporoid clade, Polyporales, Basidiomycota).</title>
        <authorList>
            <person name="Fedorova T.V."/>
            <person name="Glazunova O.A."/>
            <person name="Landesman E.O."/>
            <person name="Moiseenko K.V."/>
            <person name="Psurtseva N.V."/>
            <person name="Savinova O.S."/>
            <person name="Shakhova N.V."/>
            <person name="Tyazhelova T.V."/>
            <person name="Vasina D.V."/>
        </authorList>
    </citation>
    <scope>NUCLEOTIDE SEQUENCE [LARGE SCALE GENOMIC DNA]</scope>
    <source>
        <strain evidence="3 4">LE-BIN_3174</strain>
    </source>
</reference>
<dbReference type="Proteomes" id="UP000292702">
    <property type="component" value="Unassembled WGS sequence"/>
</dbReference>
<proteinExistence type="predicted"/>
<accession>A0A4R0RPM5</accession>
<feature type="signal peptide" evidence="2">
    <location>
        <begin position="1"/>
        <end position="18"/>
    </location>
</feature>
<evidence type="ECO:0000256" key="1">
    <source>
        <dbReference type="SAM" id="MobiDB-lite"/>
    </source>
</evidence>
<organism evidence="3 4">
    <name type="scientific">Steccherinum ochraceum</name>
    <dbReference type="NCBI Taxonomy" id="92696"/>
    <lineage>
        <taxon>Eukaryota</taxon>
        <taxon>Fungi</taxon>
        <taxon>Dikarya</taxon>
        <taxon>Basidiomycota</taxon>
        <taxon>Agaricomycotina</taxon>
        <taxon>Agaricomycetes</taxon>
        <taxon>Polyporales</taxon>
        <taxon>Steccherinaceae</taxon>
        <taxon>Steccherinum</taxon>
    </lineage>
</organism>
<gene>
    <name evidence="3" type="ORF">EIP91_004213</name>
</gene>
<evidence type="ECO:0000313" key="4">
    <source>
        <dbReference type="Proteomes" id="UP000292702"/>
    </source>
</evidence>
<evidence type="ECO:0000256" key="2">
    <source>
        <dbReference type="SAM" id="SignalP"/>
    </source>
</evidence>
<comment type="caution">
    <text evidence="3">The sequence shown here is derived from an EMBL/GenBank/DDBJ whole genome shotgun (WGS) entry which is preliminary data.</text>
</comment>
<evidence type="ECO:0000313" key="3">
    <source>
        <dbReference type="EMBL" id="TCD64344.1"/>
    </source>
</evidence>
<name>A0A4R0RPM5_9APHY</name>
<dbReference type="EMBL" id="RWJN01000241">
    <property type="protein sequence ID" value="TCD64344.1"/>
    <property type="molecule type" value="Genomic_DNA"/>
</dbReference>
<feature type="chain" id="PRO_5020354439" evidence="2">
    <location>
        <begin position="19"/>
        <end position="130"/>
    </location>
</feature>
<feature type="compositionally biased region" description="Polar residues" evidence="1">
    <location>
        <begin position="112"/>
        <end position="130"/>
    </location>
</feature>
<protein>
    <submittedName>
        <fullName evidence="3">Uncharacterized protein</fullName>
    </submittedName>
</protein>
<dbReference type="AlphaFoldDB" id="A0A4R0RPM5"/>
<keyword evidence="2" id="KW-0732">Signal</keyword>
<keyword evidence="4" id="KW-1185">Reference proteome</keyword>
<feature type="region of interest" description="Disordered" evidence="1">
    <location>
        <begin position="40"/>
        <end position="130"/>
    </location>
</feature>
<sequence length="130" mass="13255">MRFFAAVLLAITASGVSSFAASVGMSDTGLARRQDTGVSGYPAYVADHSRRQTTTSPNGGGTGTSPNGGDQNTNPIGPDPGQGQGVGRRQIPTPSRRDDDYVANVSGHIRRQTQGSAPDGPSQTAGSGHD</sequence>